<evidence type="ECO:0000256" key="6">
    <source>
        <dbReference type="ARBA" id="ARBA00022679"/>
    </source>
</evidence>
<organism evidence="17">
    <name type="scientific">Staphylococcus simulans</name>
    <dbReference type="NCBI Taxonomy" id="1286"/>
    <lineage>
        <taxon>Bacteria</taxon>
        <taxon>Bacillati</taxon>
        <taxon>Bacillota</taxon>
        <taxon>Bacilli</taxon>
        <taxon>Bacillales</taxon>
        <taxon>Staphylococcaceae</taxon>
        <taxon>Staphylococcus</taxon>
    </lineage>
</organism>
<dbReference type="EMBL" id="CACRUO010000026">
    <property type="protein sequence ID" value="VYT91429.1"/>
    <property type="molecule type" value="Genomic_DNA"/>
</dbReference>
<keyword evidence="13 15" id="KW-0472">Membrane</keyword>
<protein>
    <recommendedName>
        <fullName evidence="3">histidine kinase</fullName>
        <ecNumber evidence="3">2.7.13.3</ecNumber>
    </recommendedName>
    <alternativeName>
        <fullName evidence="14">Glycopeptide resistance-associated protein S</fullName>
    </alternativeName>
</protein>
<dbReference type="Pfam" id="PF02518">
    <property type="entry name" value="HATPase_c"/>
    <property type="match status" value="1"/>
</dbReference>
<dbReference type="SMART" id="SM00387">
    <property type="entry name" value="HATPase_c"/>
    <property type="match status" value="1"/>
</dbReference>
<dbReference type="InterPro" id="IPR036890">
    <property type="entry name" value="HATPase_C_sf"/>
</dbReference>
<evidence type="ECO:0000256" key="12">
    <source>
        <dbReference type="ARBA" id="ARBA00023012"/>
    </source>
</evidence>
<evidence type="ECO:0000256" key="8">
    <source>
        <dbReference type="ARBA" id="ARBA00022741"/>
    </source>
</evidence>
<keyword evidence="12" id="KW-0902">Two-component regulatory system</keyword>
<keyword evidence="5" id="KW-0597">Phosphoprotein</keyword>
<dbReference type="GO" id="GO:0005524">
    <property type="term" value="F:ATP binding"/>
    <property type="evidence" value="ECO:0007669"/>
    <property type="project" value="UniProtKB-KW"/>
</dbReference>
<dbReference type="CDD" id="cd00082">
    <property type="entry name" value="HisKA"/>
    <property type="match status" value="1"/>
</dbReference>
<dbReference type="PANTHER" id="PTHR45453:SF2">
    <property type="entry name" value="HISTIDINE KINASE"/>
    <property type="match status" value="1"/>
</dbReference>
<evidence type="ECO:0000256" key="13">
    <source>
        <dbReference type="ARBA" id="ARBA00023136"/>
    </source>
</evidence>
<evidence type="ECO:0000256" key="9">
    <source>
        <dbReference type="ARBA" id="ARBA00022777"/>
    </source>
</evidence>
<dbReference type="InterPro" id="IPR003594">
    <property type="entry name" value="HATPase_dom"/>
</dbReference>
<dbReference type="InterPro" id="IPR004358">
    <property type="entry name" value="Sig_transdc_His_kin-like_C"/>
</dbReference>
<dbReference type="PANTHER" id="PTHR45453">
    <property type="entry name" value="PHOSPHATE REGULON SENSOR PROTEIN PHOR"/>
    <property type="match status" value="1"/>
</dbReference>
<name>A0A6N3AGB9_STASI</name>
<evidence type="ECO:0000256" key="11">
    <source>
        <dbReference type="ARBA" id="ARBA00022989"/>
    </source>
</evidence>
<feature type="transmembrane region" description="Helical" evidence="15">
    <location>
        <begin position="43"/>
        <end position="64"/>
    </location>
</feature>
<evidence type="ECO:0000313" key="17">
    <source>
        <dbReference type="EMBL" id="VYT91429.1"/>
    </source>
</evidence>
<evidence type="ECO:0000259" key="16">
    <source>
        <dbReference type="PROSITE" id="PS50109"/>
    </source>
</evidence>
<keyword evidence="9 17" id="KW-0418">Kinase</keyword>
<accession>A0A6N3AGB9</accession>
<evidence type="ECO:0000256" key="1">
    <source>
        <dbReference type="ARBA" id="ARBA00000085"/>
    </source>
</evidence>
<keyword evidence="11 15" id="KW-1133">Transmembrane helix</keyword>
<evidence type="ECO:0000256" key="2">
    <source>
        <dbReference type="ARBA" id="ARBA00004651"/>
    </source>
</evidence>
<dbReference type="InterPro" id="IPR036097">
    <property type="entry name" value="HisK_dim/P_sf"/>
</dbReference>
<dbReference type="SUPFAM" id="SSF47384">
    <property type="entry name" value="Homodimeric domain of signal transducing histidine kinase"/>
    <property type="match status" value="1"/>
</dbReference>
<feature type="transmembrane region" description="Helical" evidence="15">
    <location>
        <begin position="15"/>
        <end position="34"/>
    </location>
</feature>
<evidence type="ECO:0000256" key="4">
    <source>
        <dbReference type="ARBA" id="ARBA00022475"/>
    </source>
</evidence>
<dbReference type="SUPFAM" id="SSF55874">
    <property type="entry name" value="ATPase domain of HSP90 chaperone/DNA topoisomerase II/histidine kinase"/>
    <property type="match status" value="1"/>
</dbReference>
<comment type="subcellular location">
    <subcellularLocation>
        <location evidence="2">Cell membrane</location>
        <topology evidence="2">Multi-pass membrane protein</topology>
    </subcellularLocation>
</comment>
<dbReference type="Gene3D" id="3.30.565.10">
    <property type="entry name" value="Histidine kinase-like ATPase, C-terminal domain"/>
    <property type="match status" value="1"/>
</dbReference>
<evidence type="ECO:0000256" key="3">
    <source>
        <dbReference type="ARBA" id="ARBA00012438"/>
    </source>
</evidence>
<dbReference type="EC" id="2.7.13.3" evidence="3"/>
<evidence type="ECO:0000256" key="10">
    <source>
        <dbReference type="ARBA" id="ARBA00022840"/>
    </source>
</evidence>
<dbReference type="PRINTS" id="PR00344">
    <property type="entry name" value="BCTRLSENSOR"/>
</dbReference>
<evidence type="ECO:0000256" key="14">
    <source>
        <dbReference type="ARBA" id="ARBA00042987"/>
    </source>
</evidence>
<comment type="catalytic activity">
    <reaction evidence="1">
        <text>ATP + protein L-histidine = ADP + protein N-phospho-L-histidine.</text>
        <dbReference type="EC" id="2.7.13.3"/>
    </reaction>
</comment>
<dbReference type="InterPro" id="IPR050351">
    <property type="entry name" value="BphY/WalK/GraS-like"/>
</dbReference>
<feature type="domain" description="Histidine kinase" evidence="16">
    <location>
        <begin position="126"/>
        <end position="333"/>
    </location>
</feature>
<evidence type="ECO:0000256" key="5">
    <source>
        <dbReference type="ARBA" id="ARBA00022553"/>
    </source>
</evidence>
<evidence type="ECO:0000256" key="15">
    <source>
        <dbReference type="SAM" id="Phobius"/>
    </source>
</evidence>
<keyword evidence="6 17" id="KW-0808">Transferase</keyword>
<dbReference type="InterPro" id="IPR005467">
    <property type="entry name" value="His_kinase_dom"/>
</dbReference>
<dbReference type="InterPro" id="IPR003661">
    <property type="entry name" value="HisK_dim/P_dom"/>
</dbReference>
<keyword evidence="8" id="KW-0547">Nucleotide-binding</keyword>
<proteinExistence type="predicted"/>
<dbReference type="RefSeq" id="WP_156666599.1">
    <property type="nucleotide sequence ID" value="NZ_CACRUO010000026.1"/>
</dbReference>
<dbReference type="GO" id="GO:0000155">
    <property type="term" value="F:phosphorelay sensor kinase activity"/>
    <property type="evidence" value="ECO:0007669"/>
    <property type="project" value="InterPro"/>
</dbReference>
<evidence type="ECO:0000256" key="7">
    <source>
        <dbReference type="ARBA" id="ARBA00022692"/>
    </source>
</evidence>
<sequence length="347" mass="40617">MTIFKRISNYLVSRLNWLALIVGFQIFLVILAVLDQNLSVESMLYVILCNVIFTLVFLIFSYNYETSFNKKLSEMKEVEELKHKEAANTPMEDEVLQYLYLMIQRQKQIVSRQSVQLKENEQSLTEFVHEIKTPLTALKLIIDQEEDMTRRQALLFEWSRMNEMLDQQLYLSRLSQKHQDLYFEGVSLKRMVIEEIQLTRNICRQRGIGFDIDFNEEDKVFTDMKWCKMMIRQVLSNAVKYSQAGTEIQIITKEVEGHIVLEIKDTGRGIASQDMPRIFERGFTSTQYRHETTSSGLGLYLVDQIKQPLHIQVSVDSIAEEGTTVSFIFPKQNEMLERMSEVTKSSL</sequence>
<keyword evidence="7 15" id="KW-0812">Transmembrane</keyword>
<reference evidence="17" key="1">
    <citation type="submission" date="2019-11" db="EMBL/GenBank/DDBJ databases">
        <authorList>
            <person name="Feng L."/>
        </authorList>
    </citation>
    <scope>NUCLEOTIDE SEQUENCE</scope>
    <source>
        <strain evidence="17">SsimulansLFYP27</strain>
    </source>
</reference>
<dbReference type="AlphaFoldDB" id="A0A6N3AGB9"/>
<dbReference type="PROSITE" id="PS50109">
    <property type="entry name" value="HIS_KIN"/>
    <property type="match status" value="1"/>
</dbReference>
<keyword evidence="10" id="KW-0067">ATP-binding</keyword>
<dbReference type="GO" id="GO:0016036">
    <property type="term" value="P:cellular response to phosphate starvation"/>
    <property type="evidence" value="ECO:0007669"/>
    <property type="project" value="TreeGrafter"/>
</dbReference>
<keyword evidence="4" id="KW-1003">Cell membrane</keyword>
<gene>
    <name evidence="17" type="primary">graS</name>
    <name evidence="17" type="ORF">SSLFYP27_00955</name>
</gene>
<dbReference type="GO" id="GO:0004721">
    <property type="term" value="F:phosphoprotein phosphatase activity"/>
    <property type="evidence" value="ECO:0007669"/>
    <property type="project" value="TreeGrafter"/>
</dbReference>
<dbReference type="GO" id="GO:0005886">
    <property type="term" value="C:plasma membrane"/>
    <property type="evidence" value="ECO:0007669"/>
    <property type="project" value="UniProtKB-SubCell"/>
</dbReference>